<evidence type="ECO:0000313" key="2">
    <source>
        <dbReference type="EMBL" id="MDP0588884.1"/>
    </source>
</evidence>
<organism evidence="2 3">
    <name type="scientific">Candidatus Endonucleibacter bathymodioli</name>
    <dbReference type="NCBI Taxonomy" id="539814"/>
    <lineage>
        <taxon>Bacteria</taxon>
        <taxon>Pseudomonadati</taxon>
        <taxon>Pseudomonadota</taxon>
        <taxon>Gammaproteobacteria</taxon>
        <taxon>Oceanospirillales</taxon>
        <taxon>Endozoicomonadaceae</taxon>
        <taxon>Candidatus Endonucleibacter</taxon>
    </lineage>
</organism>
<sequence length="109" mass="12420">MYPDSNNPSTSYHKPTKLGKRTAPSTPDISDHETKKAEIDSNIIHENKYTSPNMKTDQDVDENEIDVKPVQRKNIYDTITIDLRLIITSLFLMKDSGHTVIRIHLVSPT</sequence>
<feature type="region of interest" description="Disordered" evidence="1">
    <location>
        <begin position="1"/>
        <end position="62"/>
    </location>
</feature>
<comment type="caution">
    <text evidence="2">The sequence shown here is derived from an EMBL/GenBank/DDBJ whole genome shotgun (WGS) entry which is preliminary data.</text>
</comment>
<gene>
    <name evidence="2" type="ORF">QS748_06715</name>
</gene>
<evidence type="ECO:0000313" key="3">
    <source>
        <dbReference type="Proteomes" id="UP001178148"/>
    </source>
</evidence>
<feature type="compositionally biased region" description="Polar residues" evidence="1">
    <location>
        <begin position="1"/>
        <end position="13"/>
    </location>
</feature>
<feature type="compositionally biased region" description="Basic and acidic residues" evidence="1">
    <location>
        <begin position="29"/>
        <end position="48"/>
    </location>
</feature>
<proteinExistence type="predicted"/>
<evidence type="ECO:0000256" key="1">
    <source>
        <dbReference type="SAM" id="MobiDB-lite"/>
    </source>
</evidence>
<dbReference type="AlphaFoldDB" id="A0AA90SSW6"/>
<dbReference type="Proteomes" id="UP001178148">
    <property type="component" value="Unassembled WGS sequence"/>
</dbReference>
<dbReference type="EMBL" id="JASXSV010000008">
    <property type="protein sequence ID" value="MDP0588884.1"/>
    <property type="molecule type" value="Genomic_DNA"/>
</dbReference>
<keyword evidence="3" id="KW-1185">Reference proteome</keyword>
<accession>A0AA90SSW6</accession>
<protein>
    <submittedName>
        <fullName evidence="2">Uncharacterized protein</fullName>
    </submittedName>
</protein>
<name>A0AA90SSW6_9GAMM</name>
<reference evidence="2 3" key="1">
    <citation type="journal article" date="2023" name="bioRxiv">
        <title>An intranuclear bacterial parasite of deep-sea mussels expresses apoptosis inhibitors acquired from its host.</title>
        <authorList>
            <person name="Gonzalez Porras M.A."/>
            <person name="Assie A."/>
            <person name="Tietjen M."/>
            <person name="Violette M."/>
            <person name="Kleiner M."/>
            <person name="Gruber-Vodicka H."/>
            <person name="Dubilier N."/>
            <person name="Leisch N."/>
        </authorList>
    </citation>
    <scope>NUCLEOTIDE SEQUENCE [LARGE SCALE GENOMIC DNA]</scope>
    <source>
        <strain evidence="2">IAP13</strain>
    </source>
</reference>